<proteinExistence type="predicted"/>
<dbReference type="RefSeq" id="WP_074538261.1">
    <property type="nucleotide sequence ID" value="NZ_FNBD01000005.1"/>
</dbReference>
<gene>
    <name evidence="2" type="ORF">SAMN04487992_10580</name>
</gene>
<evidence type="ECO:0008006" key="4">
    <source>
        <dbReference type="Google" id="ProtNLM"/>
    </source>
</evidence>
<reference evidence="3" key="1">
    <citation type="submission" date="2016-10" db="EMBL/GenBank/DDBJ databases">
        <authorList>
            <person name="Varghese N."/>
            <person name="Submissions S."/>
        </authorList>
    </citation>
    <scope>NUCLEOTIDE SEQUENCE [LARGE SCALE GENOMIC DNA]</scope>
    <source>
        <strain evidence="3">DSM 24729</strain>
    </source>
</reference>
<dbReference type="AlphaFoldDB" id="A0A1G7GV32"/>
<evidence type="ECO:0000313" key="2">
    <source>
        <dbReference type="EMBL" id="SDE92030.1"/>
    </source>
</evidence>
<keyword evidence="3" id="KW-1185">Reference proteome</keyword>
<name>A0A1G7GV32_9FLAO</name>
<dbReference type="EMBL" id="FNBD01000005">
    <property type="protein sequence ID" value="SDE92030.1"/>
    <property type="molecule type" value="Genomic_DNA"/>
</dbReference>
<feature type="compositionally biased region" description="Basic and acidic residues" evidence="1">
    <location>
        <begin position="189"/>
        <end position="211"/>
    </location>
</feature>
<feature type="region of interest" description="Disordered" evidence="1">
    <location>
        <begin position="189"/>
        <end position="220"/>
    </location>
</feature>
<evidence type="ECO:0000256" key="1">
    <source>
        <dbReference type="SAM" id="MobiDB-lite"/>
    </source>
</evidence>
<dbReference type="eggNOG" id="ENOG502Z7TA">
    <property type="taxonomic scope" value="Bacteria"/>
</dbReference>
<organism evidence="2 3">
    <name type="scientific">Cellulophaga baltica</name>
    <dbReference type="NCBI Taxonomy" id="76594"/>
    <lineage>
        <taxon>Bacteria</taxon>
        <taxon>Pseudomonadati</taxon>
        <taxon>Bacteroidota</taxon>
        <taxon>Flavobacteriia</taxon>
        <taxon>Flavobacteriales</taxon>
        <taxon>Flavobacteriaceae</taxon>
        <taxon>Cellulophaga</taxon>
    </lineage>
</organism>
<sequence length="311" mass="35601">MNVSDFTYLLQHPEKLVSPVQTNQLDDILEEFPYFQAARALQLKGLKNLNSFKYNSALKTTAAYTTDREVLFDFITSKEFLQNGIADSISGRQTPIEEKEIEFETITPEAVKKPLLDETVEDKALPQNTKDAEQILDPALFASKDPKIDIAIADAKKKEEELTIGEPLPFTKKEKYSFTEWMQLASKKPIDRSQKIPTKEEEAPKSLKEQPKTGVKKTSRKKKFDLIDQFIEKNPKIVPKEKNAIPVPINDPVKIDTTELMTATLAKVYLEQKKFKKAIQAYKILSLKYPEKSSFFANQIKLVEKIQKENK</sequence>
<evidence type="ECO:0000313" key="3">
    <source>
        <dbReference type="Proteomes" id="UP000182114"/>
    </source>
</evidence>
<dbReference type="Proteomes" id="UP000182114">
    <property type="component" value="Unassembled WGS sequence"/>
</dbReference>
<accession>A0A1G7GV32</accession>
<protein>
    <recommendedName>
        <fullName evidence="4">Tetratricopeptide repeat-containing protein</fullName>
    </recommendedName>
</protein>